<evidence type="ECO:0000313" key="4">
    <source>
        <dbReference type="Proteomes" id="UP000050668"/>
    </source>
</evidence>
<feature type="transmembrane region" description="Helical" evidence="1">
    <location>
        <begin position="16"/>
        <end position="36"/>
    </location>
</feature>
<dbReference type="Pfam" id="PF07853">
    <property type="entry name" value="DUF1648"/>
    <property type="match status" value="1"/>
</dbReference>
<proteinExistence type="predicted"/>
<keyword evidence="1" id="KW-0472">Membrane</keyword>
<comment type="caution">
    <text evidence="3">The sequence shown here is derived from an EMBL/GenBank/DDBJ whole genome shotgun (WGS) entry which is preliminary data.</text>
</comment>
<dbReference type="InterPro" id="IPR012867">
    <property type="entry name" value="DUF1648"/>
</dbReference>
<dbReference type="EMBL" id="LGRV01000005">
    <property type="protein sequence ID" value="KOS66917.1"/>
    <property type="molecule type" value="Genomic_DNA"/>
</dbReference>
<organism evidence="3 4">
    <name type="scientific">Lysinibacillus contaminans</name>
    <dbReference type="NCBI Taxonomy" id="1293441"/>
    <lineage>
        <taxon>Bacteria</taxon>
        <taxon>Bacillati</taxon>
        <taxon>Bacillota</taxon>
        <taxon>Bacilli</taxon>
        <taxon>Bacillales</taxon>
        <taxon>Bacillaceae</taxon>
        <taxon>Lysinibacillus</taxon>
    </lineage>
</organism>
<evidence type="ECO:0000313" key="3">
    <source>
        <dbReference type="EMBL" id="KOS66917.1"/>
    </source>
</evidence>
<feature type="transmembrane region" description="Helical" evidence="1">
    <location>
        <begin position="137"/>
        <end position="158"/>
    </location>
</feature>
<keyword evidence="1" id="KW-0812">Transmembrane</keyword>
<reference evidence="4" key="1">
    <citation type="submission" date="2015-07" db="EMBL/GenBank/DDBJ databases">
        <title>Fjat-14205 dsm 2895.</title>
        <authorList>
            <person name="Liu B."/>
            <person name="Wang J."/>
            <person name="Zhu Y."/>
            <person name="Liu G."/>
            <person name="Chen Q."/>
            <person name="Chen Z."/>
            <person name="Lan J."/>
            <person name="Che J."/>
            <person name="Ge C."/>
            <person name="Shi H."/>
            <person name="Pan Z."/>
            <person name="Liu X."/>
        </authorList>
    </citation>
    <scope>NUCLEOTIDE SEQUENCE [LARGE SCALE GENOMIC DNA]</scope>
    <source>
        <strain evidence="4">DSM 25560</strain>
    </source>
</reference>
<feature type="domain" description="DUF1648" evidence="2">
    <location>
        <begin position="24"/>
        <end position="68"/>
    </location>
</feature>
<feature type="transmembrane region" description="Helical" evidence="1">
    <location>
        <begin position="56"/>
        <end position="79"/>
    </location>
</feature>
<sequence length="164" mass="18726">MYRPILDLPKTKREKVWDWIGGGIFLASIFYIFVIWGKLPDEIPGHFNGAGEVDRWGSKIELFILPFVGSFLWILMGLLEKAPHMHNYPARLNESNVEVFYLSSRKLLNEIKNLCLILFALISFQIVRIALGEAQALGWWFLPIILIGTAILIIKGLVAMSKIK</sequence>
<name>A0ABR5JXG1_9BACI</name>
<evidence type="ECO:0000259" key="2">
    <source>
        <dbReference type="Pfam" id="PF07853"/>
    </source>
</evidence>
<keyword evidence="1" id="KW-1133">Transmembrane helix</keyword>
<evidence type="ECO:0000256" key="1">
    <source>
        <dbReference type="SAM" id="Phobius"/>
    </source>
</evidence>
<gene>
    <name evidence="3" type="ORF">AEA09_15565</name>
</gene>
<feature type="transmembrane region" description="Helical" evidence="1">
    <location>
        <begin position="114"/>
        <end position="131"/>
    </location>
</feature>
<protein>
    <submittedName>
        <fullName evidence="3">Membrane protein</fullName>
    </submittedName>
</protein>
<dbReference type="Proteomes" id="UP000050668">
    <property type="component" value="Unassembled WGS sequence"/>
</dbReference>
<keyword evidence="4" id="KW-1185">Reference proteome</keyword>
<accession>A0ABR5JXG1</accession>
<dbReference type="RefSeq" id="WP_053584874.1">
    <property type="nucleotide sequence ID" value="NZ_LGRV01000005.1"/>
</dbReference>